<dbReference type="SUPFAM" id="SSF111364">
    <property type="entry name" value="Tsx-like channel"/>
    <property type="match status" value="1"/>
</dbReference>
<dbReference type="InterPro" id="IPR018013">
    <property type="entry name" value="Channel_Tsx-like"/>
</dbReference>
<dbReference type="RefSeq" id="WP_192030269.1">
    <property type="nucleotide sequence ID" value="NZ_JACYTR010000033.1"/>
</dbReference>
<gene>
    <name evidence="3" type="ORF">IFO71_14000</name>
</gene>
<dbReference type="Gene3D" id="2.40.230.20">
    <property type="entry name" value="Nucleoside-specific channel-forming protein, Tsx-like"/>
    <property type="match status" value="1"/>
</dbReference>
<sequence>MSQALAVPRTVAAITLLGLLCSQTASAGPIWSTSEIHLQHGSLDTPSFAGGGDADTTIVTLQNASGWEKIELFVFLDIIDDNRSDGFNDSDLYGELYVGGGFGKLSGKDLSFGPFKDIGWVFGINHADDAKVWKYLPGLRLYWNAPGFAFLNTDITAYIDDSRGVGRGGAPKESDSFMVDFAWAYPFSVGEQKFSIEGHMEYIDGRRNEFGGEVASWILAQPQFRWDIGHALGWGESHLFLGIEYQYWRNKLGDPNTDESALQALVVLQL</sequence>
<keyword evidence="2" id="KW-0732">Signal</keyword>
<comment type="similarity">
    <text evidence="1">Belongs to the nucleoside-specific channel-forming outer membrane porin (Tsx) (TC 1.B.10) family.</text>
</comment>
<accession>A0AAW3ZMY0</accession>
<proteinExistence type="inferred from homology"/>
<comment type="caution">
    <text evidence="3">The sequence shown here is derived from an EMBL/GenBank/DDBJ whole genome shotgun (WGS) entry which is preliminary data.</text>
</comment>
<evidence type="ECO:0000313" key="3">
    <source>
        <dbReference type="EMBL" id="MBD8526850.1"/>
    </source>
</evidence>
<feature type="chain" id="PRO_5043318796" evidence="2">
    <location>
        <begin position="28"/>
        <end position="270"/>
    </location>
</feature>
<dbReference type="Pfam" id="PF03502">
    <property type="entry name" value="Channel_Tsx"/>
    <property type="match status" value="1"/>
</dbReference>
<dbReference type="InterPro" id="IPR036777">
    <property type="entry name" value="Channel_Tsx-like_sf"/>
</dbReference>
<protein>
    <submittedName>
        <fullName evidence="3">Nucleoside-binding protein</fullName>
    </submittedName>
</protein>
<reference evidence="3 4" key="1">
    <citation type="submission" date="2020-09" db="EMBL/GenBank/DDBJ databases">
        <title>Pseudoxanthomonas sp. CAU 1598 isolated from sand of Yaerae Beach.</title>
        <authorList>
            <person name="Kim W."/>
        </authorList>
    </citation>
    <scope>NUCLEOTIDE SEQUENCE [LARGE SCALE GENOMIC DNA]</scope>
    <source>
        <strain evidence="3 4">CAU 1598</strain>
    </source>
</reference>
<dbReference type="Proteomes" id="UP000613768">
    <property type="component" value="Unassembled WGS sequence"/>
</dbReference>
<evidence type="ECO:0000313" key="4">
    <source>
        <dbReference type="Proteomes" id="UP000613768"/>
    </source>
</evidence>
<evidence type="ECO:0000256" key="2">
    <source>
        <dbReference type="SAM" id="SignalP"/>
    </source>
</evidence>
<organism evidence="3 4">
    <name type="scientific">Pseudomarimonas arenosa</name>
    <dbReference type="NCBI Taxonomy" id="2774145"/>
    <lineage>
        <taxon>Bacteria</taxon>
        <taxon>Pseudomonadati</taxon>
        <taxon>Pseudomonadota</taxon>
        <taxon>Gammaproteobacteria</taxon>
        <taxon>Lysobacterales</taxon>
        <taxon>Lysobacteraceae</taxon>
        <taxon>Pseudomarimonas</taxon>
    </lineage>
</organism>
<keyword evidence="4" id="KW-1185">Reference proteome</keyword>
<name>A0AAW3ZMY0_9GAMM</name>
<dbReference type="EMBL" id="JACYTR010000033">
    <property type="protein sequence ID" value="MBD8526850.1"/>
    <property type="molecule type" value="Genomic_DNA"/>
</dbReference>
<feature type="signal peptide" evidence="2">
    <location>
        <begin position="1"/>
        <end position="27"/>
    </location>
</feature>
<dbReference type="AlphaFoldDB" id="A0AAW3ZMY0"/>
<evidence type="ECO:0000256" key="1">
    <source>
        <dbReference type="ARBA" id="ARBA00008728"/>
    </source>
</evidence>
<dbReference type="GO" id="GO:0009279">
    <property type="term" value="C:cell outer membrane"/>
    <property type="evidence" value="ECO:0007669"/>
    <property type="project" value="InterPro"/>
</dbReference>